<keyword evidence="3" id="KW-1185">Reference proteome</keyword>
<dbReference type="InterPro" id="IPR006059">
    <property type="entry name" value="SBP"/>
</dbReference>
<comment type="caution">
    <text evidence="2">The sequence shown here is derived from an EMBL/GenBank/DDBJ whole genome shotgun (WGS) entry which is preliminary data.</text>
</comment>
<feature type="region of interest" description="Disordered" evidence="1">
    <location>
        <begin position="31"/>
        <end position="62"/>
    </location>
</feature>
<dbReference type="InterPro" id="IPR050490">
    <property type="entry name" value="Bact_solute-bd_prot1"/>
</dbReference>
<dbReference type="Proteomes" id="UP001519287">
    <property type="component" value="Unassembled WGS sequence"/>
</dbReference>
<name>A0ABS4IXT7_9BACL</name>
<dbReference type="Pfam" id="PF01547">
    <property type="entry name" value="SBP_bac_1"/>
    <property type="match status" value="1"/>
</dbReference>
<gene>
    <name evidence="2" type="ORF">J2Z66_003408</name>
</gene>
<feature type="compositionally biased region" description="Basic and acidic residues" evidence="1">
    <location>
        <begin position="49"/>
        <end position="62"/>
    </location>
</feature>
<organism evidence="2 3">
    <name type="scientific">Paenibacillus eucommiae</name>
    <dbReference type="NCBI Taxonomy" id="1355755"/>
    <lineage>
        <taxon>Bacteria</taxon>
        <taxon>Bacillati</taxon>
        <taxon>Bacillota</taxon>
        <taxon>Bacilli</taxon>
        <taxon>Bacillales</taxon>
        <taxon>Paenibacillaceae</taxon>
        <taxon>Paenibacillus</taxon>
    </lineage>
</organism>
<evidence type="ECO:0000313" key="2">
    <source>
        <dbReference type="EMBL" id="MBP1991801.1"/>
    </source>
</evidence>
<dbReference type="Gene3D" id="3.40.190.10">
    <property type="entry name" value="Periplasmic binding protein-like II"/>
    <property type="match status" value="1"/>
</dbReference>
<evidence type="ECO:0000313" key="3">
    <source>
        <dbReference type="Proteomes" id="UP001519287"/>
    </source>
</evidence>
<dbReference type="SUPFAM" id="SSF53850">
    <property type="entry name" value="Periplasmic binding protein-like II"/>
    <property type="match status" value="1"/>
</dbReference>
<accession>A0ABS4IXT7</accession>
<dbReference type="PANTHER" id="PTHR43649:SF12">
    <property type="entry name" value="DIACETYLCHITOBIOSE BINDING PROTEIN DASA"/>
    <property type="match status" value="1"/>
</dbReference>
<dbReference type="RefSeq" id="WP_209972528.1">
    <property type="nucleotide sequence ID" value="NZ_JAGGLB010000010.1"/>
</dbReference>
<evidence type="ECO:0000256" key="1">
    <source>
        <dbReference type="SAM" id="MobiDB-lite"/>
    </source>
</evidence>
<reference evidence="2 3" key="1">
    <citation type="submission" date="2021-03" db="EMBL/GenBank/DDBJ databases">
        <title>Genomic Encyclopedia of Type Strains, Phase IV (KMG-IV): sequencing the most valuable type-strain genomes for metagenomic binning, comparative biology and taxonomic classification.</title>
        <authorList>
            <person name="Goeker M."/>
        </authorList>
    </citation>
    <scope>NUCLEOTIDE SEQUENCE [LARGE SCALE GENOMIC DNA]</scope>
    <source>
        <strain evidence="2 3">DSM 26048</strain>
    </source>
</reference>
<protein>
    <submittedName>
        <fullName evidence="2">ABC-type glycerol-3-phosphate transport system substrate-binding protein</fullName>
    </submittedName>
</protein>
<dbReference type="EMBL" id="JAGGLB010000010">
    <property type="protein sequence ID" value="MBP1991801.1"/>
    <property type="molecule type" value="Genomic_DNA"/>
</dbReference>
<sequence>MTAKWSAKRYFVLVVGIILVLSVFLSACSSEKEPEGSTGPIAVAPSDGGGKKEAAETVKPEEKHEPVTLKLVTWNNTYDDLYKKFTAKYPWITIEPIYPANGLDTSIIEKIAALQAAGTPADLTWLTDLSQYTKGGLLEDLKPYIEKDESLKSKKLPQGFFESFDNAQGQRYAIPFVDVPMWVMVNMDLLAKYGLEMPGNDWTYDKFRELAKAATDPAAGEYGLTNSGIFAQYFLSAMSVANGNSPNLWYMNEDLTQSVLDKPEAMNDVKWIQEFMTKDGSLPGNNKTKELGGSVGNFINGKTLFMIGGDFILEPLQKEAKFKFDVLPFPKGKVTQVTHHIYGPIGLLSSSKHKEEAWKWISFQFEAEAQKWKIDHGSNAFVIDDELKAYIDESPLWQGKNTEAVKMTKDMCCIGPGPTIPVFQENPFLSVADIILSGGDLNSLKPRIEAWNKKTLELRKAVSGQ</sequence>
<dbReference type="PANTHER" id="PTHR43649">
    <property type="entry name" value="ARABINOSE-BINDING PROTEIN-RELATED"/>
    <property type="match status" value="1"/>
</dbReference>
<proteinExistence type="predicted"/>
<dbReference type="PROSITE" id="PS51257">
    <property type="entry name" value="PROKAR_LIPOPROTEIN"/>
    <property type="match status" value="1"/>
</dbReference>